<dbReference type="AlphaFoldDB" id="S5Y7R1"/>
<evidence type="ECO:0000313" key="2">
    <source>
        <dbReference type="EMBL" id="AGT07383.1"/>
    </source>
</evidence>
<gene>
    <name evidence="2" type="ORF">JCM7686_0272</name>
</gene>
<organism evidence="2 3">
    <name type="scientific">Paracoccus aminophilus JCM 7686</name>
    <dbReference type="NCBI Taxonomy" id="1367847"/>
    <lineage>
        <taxon>Bacteria</taxon>
        <taxon>Pseudomonadati</taxon>
        <taxon>Pseudomonadota</taxon>
        <taxon>Alphaproteobacteria</taxon>
        <taxon>Rhodobacterales</taxon>
        <taxon>Paracoccaceae</taxon>
        <taxon>Paracoccus</taxon>
    </lineage>
</organism>
<dbReference type="Pfam" id="PF06527">
    <property type="entry name" value="TniQ"/>
    <property type="match status" value="1"/>
</dbReference>
<dbReference type="InterPro" id="IPR009492">
    <property type="entry name" value="TniQ"/>
</dbReference>
<dbReference type="Proteomes" id="UP000015480">
    <property type="component" value="Chromosome"/>
</dbReference>
<dbReference type="KEGG" id="pami:JCM7686_0272"/>
<evidence type="ECO:0000313" key="3">
    <source>
        <dbReference type="Proteomes" id="UP000015480"/>
    </source>
</evidence>
<name>S5Y7R1_PARAH</name>
<reference evidence="2 3" key="1">
    <citation type="journal article" date="2014" name="BMC Genomics">
        <title>Architecture and functions of a multipartite genome of the methylotrophic bacterium Paracoccus aminophilus JCM 7686, containing primary and secondary chromids.</title>
        <authorList>
            <person name="Dziewit L."/>
            <person name="Czarnecki J."/>
            <person name="Wibberg D."/>
            <person name="Radlinska M."/>
            <person name="Mrozek P."/>
            <person name="Szymczak M."/>
            <person name="Schluter A."/>
            <person name="Puhler A."/>
            <person name="Bartosik D."/>
        </authorList>
    </citation>
    <scope>NUCLEOTIDE SEQUENCE [LARGE SCALE GENOMIC DNA]</scope>
    <source>
        <strain evidence="2">JCM 7686</strain>
    </source>
</reference>
<dbReference type="STRING" id="1367847.JCM7686_0272"/>
<feature type="domain" description="TniQ" evidence="1">
    <location>
        <begin position="5"/>
        <end position="143"/>
    </location>
</feature>
<sequence>MPALPLRPVPAPRETVFSFLSRFAAMNAATATDIAVDLGFGMKRFAQFEQAALNRLCETAALDRQALHNLQSWTGTPVGDAWMEFRQERFPSKAVRSPVMRGCPICLREDAKVNPNDPVSAMVMRGDWLLRDVTICCHHEHELVPLWQEGKPEKRFDSAAHLRDLASTIIAGEFDQPRRAPSPYDLWLDARLTTGEDPTWLAEHGLFVATTMCNLLGELLIRDNAAQAESPTDLQARAQAAGFEVLSKGETALRAAFKALAASTTSKWVSLRGAYGRLYDGLADYLKNDGFDPFRSILRECILETWPFAVGDAVLGQTLSTRLLHTPASAAIEIGTDKKLVEMCLIDVGAVPEVDPRPPALQTFSAPEYDSFLKEIPSLVGVPEMRDAIGATAIQLKALSDAGILRPFIRHPKVRSPWRLSDGLALLAEFDAVATPLSPPSTSWEQLQLASRRSGLNVGNLVAAIRSKQLQLGRDTGLEGYRSYMVLKDEVDQLTGRQPRRRRRDESLPAGELASDHAVKLGISLRAWFQKLFTAGHVSARWVPHPTNGTEVLYLTNEDIAAFHARFMTPMTMQAEFGVS</sequence>
<evidence type="ECO:0000259" key="1">
    <source>
        <dbReference type="Pfam" id="PF06527"/>
    </source>
</evidence>
<accession>S5Y7R1</accession>
<dbReference type="eggNOG" id="ENOG502ZA2F">
    <property type="taxonomic scope" value="Bacteria"/>
</dbReference>
<dbReference type="HOGENOM" id="CLU_030259_0_0_5"/>
<dbReference type="PATRIC" id="fig|1367847.3.peg.218"/>
<dbReference type="RefSeq" id="WP_020949023.1">
    <property type="nucleotide sequence ID" value="NC_022041.1"/>
</dbReference>
<keyword evidence="3" id="KW-1185">Reference proteome</keyword>
<proteinExistence type="predicted"/>
<protein>
    <recommendedName>
        <fullName evidence="1">TniQ domain-containing protein</fullName>
    </recommendedName>
</protein>
<dbReference type="OrthoDB" id="7595282at2"/>
<dbReference type="EMBL" id="CP006650">
    <property type="protein sequence ID" value="AGT07383.1"/>
    <property type="molecule type" value="Genomic_DNA"/>
</dbReference>